<dbReference type="RefSeq" id="WP_087940111.1">
    <property type="nucleotide sequence ID" value="NZ_FNAC01000028.1"/>
</dbReference>
<keyword evidence="1" id="KW-0805">Transcription regulation</keyword>
<evidence type="ECO:0000256" key="1">
    <source>
        <dbReference type="ARBA" id="ARBA00023015"/>
    </source>
</evidence>
<dbReference type="CDD" id="cd01392">
    <property type="entry name" value="HTH_LacI"/>
    <property type="match status" value="1"/>
</dbReference>
<dbReference type="EMBL" id="FNAC01000028">
    <property type="protein sequence ID" value="SDD40012.1"/>
    <property type="molecule type" value="Genomic_DNA"/>
</dbReference>
<proteinExistence type="predicted"/>
<keyword evidence="2" id="KW-0238">DNA-binding</keyword>
<evidence type="ECO:0000256" key="2">
    <source>
        <dbReference type="ARBA" id="ARBA00023125"/>
    </source>
</evidence>
<name>A0A1G6UF53_9BACT</name>
<dbReference type="Pfam" id="PF00532">
    <property type="entry name" value="Peripla_BP_1"/>
    <property type="match status" value="1"/>
</dbReference>
<dbReference type="InterPro" id="IPR010982">
    <property type="entry name" value="Lambda_DNA-bd_dom_sf"/>
</dbReference>
<dbReference type="OrthoDB" id="867148at2"/>
<dbReference type="Pfam" id="PF00356">
    <property type="entry name" value="LacI"/>
    <property type="match status" value="1"/>
</dbReference>
<dbReference type="GO" id="GO:0000976">
    <property type="term" value="F:transcription cis-regulatory region binding"/>
    <property type="evidence" value="ECO:0007669"/>
    <property type="project" value="TreeGrafter"/>
</dbReference>
<dbReference type="InterPro" id="IPR000843">
    <property type="entry name" value="HTH_LacI"/>
</dbReference>
<evidence type="ECO:0000313" key="6">
    <source>
        <dbReference type="Proteomes" id="UP000199060"/>
    </source>
</evidence>
<dbReference type="Proteomes" id="UP000199060">
    <property type="component" value="Unassembled WGS sequence"/>
</dbReference>
<feature type="domain" description="HTH lacI-type" evidence="4">
    <location>
        <begin position="7"/>
        <end position="61"/>
    </location>
</feature>
<accession>A0A1G6UF53</accession>
<gene>
    <name evidence="5" type="ORF">SAMN04488104_102815</name>
</gene>
<dbReference type="SUPFAM" id="SSF53822">
    <property type="entry name" value="Periplasmic binding protein-like I"/>
    <property type="match status" value="1"/>
</dbReference>
<keyword evidence="6" id="KW-1185">Reference proteome</keyword>
<dbReference type="PROSITE" id="PS50932">
    <property type="entry name" value="HTH_LACI_2"/>
    <property type="match status" value="1"/>
</dbReference>
<dbReference type="InterPro" id="IPR028082">
    <property type="entry name" value="Peripla_BP_I"/>
</dbReference>
<dbReference type="InterPro" id="IPR001761">
    <property type="entry name" value="Peripla_BP/Lac1_sug-bd_dom"/>
</dbReference>
<dbReference type="CDD" id="cd06267">
    <property type="entry name" value="PBP1_LacI_sugar_binding-like"/>
    <property type="match status" value="1"/>
</dbReference>
<evidence type="ECO:0000313" key="5">
    <source>
        <dbReference type="EMBL" id="SDD40012.1"/>
    </source>
</evidence>
<keyword evidence="3" id="KW-0804">Transcription</keyword>
<dbReference type="AlphaFoldDB" id="A0A1G6UF53"/>
<dbReference type="Gene3D" id="3.40.50.2300">
    <property type="match status" value="2"/>
</dbReference>
<protein>
    <submittedName>
        <fullName evidence="5">Transcriptional regulator, LacI family</fullName>
    </submittedName>
</protein>
<dbReference type="PANTHER" id="PTHR30146">
    <property type="entry name" value="LACI-RELATED TRANSCRIPTIONAL REPRESSOR"/>
    <property type="match status" value="1"/>
</dbReference>
<dbReference type="Gene3D" id="1.10.260.40">
    <property type="entry name" value="lambda repressor-like DNA-binding domains"/>
    <property type="match status" value="1"/>
</dbReference>
<dbReference type="SUPFAM" id="SSF47413">
    <property type="entry name" value="lambda repressor-like DNA-binding domains"/>
    <property type="match status" value="1"/>
</dbReference>
<sequence>MSDKRRITLKDIARELDISVSTASRALNSYPGISEETIQLVKEYAKKHNYVPNSIAVNFRKNRTQTIGMIVPELVHPFFSAVISGAIHEANKSGYRLLISQTDEKQENEILACRSMMGGNVDGLLISIANDTIKTDHIQEFLDEGKPVIQFDKFSELLPTPKVITDDFESAYTAVKHLIDQGYRKIAHINGLSAVQNSIDRLKGYKKALEDHGLEFHQEWVPHCKEINESEGYDFAKQLMGLPNPPDALFCITDLVALGAMKFLKEAKINVPEEMGIMGFSNWKISEVMSPSLSTVEQHGFKMGSKATEIVLNLLKESSLGNNETYKIDTDLIARESTLK</sequence>
<evidence type="ECO:0000256" key="3">
    <source>
        <dbReference type="ARBA" id="ARBA00023163"/>
    </source>
</evidence>
<organism evidence="5 6">
    <name type="scientific">Algoriphagus faecimaris</name>
    <dbReference type="NCBI Taxonomy" id="686796"/>
    <lineage>
        <taxon>Bacteria</taxon>
        <taxon>Pseudomonadati</taxon>
        <taxon>Bacteroidota</taxon>
        <taxon>Cytophagia</taxon>
        <taxon>Cytophagales</taxon>
        <taxon>Cyclobacteriaceae</taxon>
        <taxon>Algoriphagus</taxon>
    </lineage>
</organism>
<dbReference type="GO" id="GO:0003700">
    <property type="term" value="F:DNA-binding transcription factor activity"/>
    <property type="evidence" value="ECO:0007669"/>
    <property type="project" value="TreeGrafter"/>
</dbReference>
<dbReference type="STRING" id="686796.SAMN04488104_102815"/>
<reference evidence="6" key="1">
    <citation type="submission" date="2016-10" db="EMBL/GenBank/DDBJ databases">
        <authorList>
            <person name="Varghese N."/>
            <person name="Submissions S."/>
        </authorList>
    </citation>
    <scope>NUCLEOTIDE SEQUENCE [LARGE SCALE GENOMIC DNA]</scope>
    <source>
        <strain evidence="6">DSM 23095</strain>
    </source>
</reference>
<dbReference type="PANTHER" id="PTHR30146:SF109">
    <property type="entry name" value="HTH-TYPE TRANSCRIPTIONAL REGULATOR GALS"/>
    <property type="match status" value="1"/>
</dbReference>
<dbReference type="SMART" id="SM00354">
    <property type="entry name" value="HTH_LACI"/>
    <property type="match status" value="1"/>
</dbReference>
<evidence type="ECO:0000259" key="4">
    <source>
        <dbReference type="PROSITE" id="PS50932"/>
    </source>
</evidence>